<accession>A0AAF0DIA9</accession>
<dbReference type="AlphaFoldDB" id="A0AAF0DIA9"/>
<evidence type="ECO:0000313" key="3">
    <source>
        <dbReference type="EMBL" id="WEW58788.1"/>
    </source>
</evidence>
<name>A0AAF0DIA9_9EURO</name>
<dbReference type="Gene3D" id="2.60.120.620">
    <property type="entry name" value="q2cbj1_9rhob like domain"/>
    <property type="match status" value="1"/>
</dbReference>
<dbReference type="PANTHER" id="PTHR33099:SF14">
    <property type="entry name" value="PROLYL 4-HYDROXYLASE ALPHA SUBUNIT FE(2+) 2OG DIOXYGENASE DOMAIN-CONTAINING PROTEIN"/>
    <property type="match status" value="1"/>
</dbReference>
<gene>
    <name evidence="3" type="ORF">PRK78_004256</name>
</gene>
<evidence type="ECO:0000313" key="4">
    <source>
        <dbReference type="Proteomes" id="UP001219355"/>
    </source>
</evidence>
<feature type="region of interest" description="Disordered" evidence="1">
    <location>
        <begin position="149"/>
        <end position="178"/>
    </location>
</feature>
<evidence type="ECO:0000256" key="1">
    <source>
        <dbReference type="SAM" id="MobiDB-lite"/>
    </source>
</evidence>
<keyword evidence="4" id="KW-1185">Reference proteome</keyword>
<feature type="domain" description="Fe2OG dioxygenase" evidence="2">
    <location>
        <begin position="318"/>
        <end position="416"/>
    </location>
</feature>
<reference evidence="3" key="1">
    <citation type="submission" date="2023-03" db="EMBL/GenBank/DDBJ databases">
        <title>Emydomyces testavorans Genome Sequence.</title>
        <authorList>
            <person name="Hoyer L."/>
        </authorList>
    </citation>
    <scope>NUCLEOTIDE SEQUENCE</scope>
    <source>
        <strain evidence="3">16-2883</strain>
    </source>
</reference>
<evidence type="ECO:0000259" key="2">
    <source>
        <dbReference type="PROSITE" id="PS51471"/>
    </source>
</evidence>
<organism evidence="3 4">
    <name type="scientific">Emydomyces testavorans</name>
    <dbReference type="NCBI Taxonomy" id="2070801"/>
    <lineage>
        <taxon>Eukaryota</taxon>
        <taxon>Fungi</taxon>
        <taxon>Dikarya</taxon>
        <taxon>Ascomycota</taxon>
        <taxon>Pezizomycotina</taxon>
        <taxon>Eurotiomycetes</taxon>
        <taxon>Eurotiomycetidae</taxon>
        <taxon>Onygenales</taxon>
        <taxon>Nannizziopsiaceae</taxon>
        <taxon>Emydomyces</taxon>
    </lineage>
</organism>
<proteinExistence type="predicted"/>
<sequence length="674" mass="76435">MTQLREQESEQPERKLPLSLQDFNRAILEVMTMDCKVDACIDKFIHEALRLPGRRAHLPWHIAEETEGGETPVDENQLEQIKSALFADLDNLVPEYGKVEFQNAATNRDKFDVLESKLMDRWDKWSSFGKSPSGDPKLHKKLLEALAARDSDSPEVRLPQSDFETDPSGKSYTPSPQMGELRGIIEDRQNRASFTCGGSIKIVRPQDERELLRQSLPIALYWSSEDGRAHKVELPEGTSSPNSSRFQRLVAECAPATFGLGQEDVLDLSYRRAGKLDADRFSTSFHPADFGILHSIEQTLLPNINSAQQNALEFRRVRAELYKLNVYSEPSGLFRAHVDTPRSQDQFGSLVVCLPSAHEGGTLIVRHHGGLVRFAWDCASSSHIQWAAFYSDCEHEIEHVTKGHRVTLTYNLFVTEPVGASLLPNPLVEPCSLPLYGYMEDLLSQEQFMKKGGILGVFCSHSYPHTSKEANLLLPRRLKGSDMALYAALKALGLWVRIMPILHLTSGGQEVGDLDDFRKVSDARYELRQFRKWGYTAHPHPSMPGVDLMGPPRLSYFHLFHSSDYIEDIHKRWRFLYKSRVPRSAGWPEFDIVGTGLHEKITDEWDNESPLSSMLEKYWPSIWLSGITWVNKPGDRKEALTRLVYGNESSIEMNYSSAAILAIIPPWDQRNTES</sequence>
<dbReference type="EMBL" id="CP120628">
    <property type="protein sequence ID" value="WEW58788.1"/>
    <property type="molecule type" value="Genomic_DNA"/>
</dbReference>
<protein>
    <recommendedName>
        <fullName evidence="2">Fe2OG dioxygenase domain-containing protein</fullName>
    </recommendedName>
</protein>
<dbReference type="InterPro" id="IPR005123">
    <property type="entry name" value="Oxoglu/Fe-dep_dioxygenase_dom"/>
</dbReference>
<dbReference type="Proteomes" id="UP001219355">
    <property type="component" value="Chromosome 2"/>
</dbReference>
<dbReference type="PROSITE" id="PS51471">
    <property type="entry name" value="FE2OG_OXY"/>
    <property type="match status" value="1"/>
</dbReference>
<dbReference type="PANTHER" id="PTHR33099">
    <property type="entry name" value="FE2OG DIOXYGENASE DOMAIN-CONTAINING PROTEIN"/>
    <property type="match status" value="1"/>
</dbReference>